<organism evidence="1">
    <name type="scientific">Arundo donax</name>
    <name type="common">Giant reed</name>
    <name type="synonym">Donax arundinaceus</name>
    <dbReference type="NCBI Taxonomy" id="35708"/>
    <lineage>
        <taxon>Eukaryota</taxon>
        <taxon>Viridiplantae</taxon>
        <taxon>Streptophyta</taxon>
        <taxon>Embryophyta</taxon>
        <taxon>Tracheophyta</taxon>
        <taxon>Spermatophyta</taxon>
        <taxon>Magnoliopsida</taxon>
        <taxon>Liliopsida</taxon>
        <taxon>Poales</taxon>
        <taxon>Poaceae</taxon>
        <taxon>PACMAD clade</taxon>
        <taxon>Arundinoideae</taxon>
        <taxon>Arundineae</taxon>
        <taxon>Arundo</taxon>
    </lineage>
</organism>
<name>A0A0A9ATC9_ARUDO</name>
<sequence length="20" mass="2417">MSYQGSKKCGPYEYMEYVRP</sequence>
<proteinExistence type="predicted"/>
<dbReference type="AlphaFoldDB" id="A0A0A9ATC9"/>
<reference evidence="1" key="1">
    <citation type="submission" date="2014-09" db="EMBL/GenBank/DDBJ databases">
        <authorList>
            <person name="Magalhaes I.L.F."/>
            <person name="Oliveira U."/>
            <person name="Santos F.R."/>
            <person name="Vidigal T.H.D.A."/>
            <person name="Brescovit A.D."/>
            <person name="Santos A.J."/>
        </authorList>
    </citation>
    <scope>NUCLEOTIDE SEQUENCE</scope>
    <source>
        <tissue evidence="1">Shoot tissue taken approximately 20 cm above the soil surface</tissue>
    </source>
</reference>
<dbReference type="EMBL" id="GBRH01245750">
    <property type="protein sequence ID" value="JAD52145.1"/>
    <property type="molecule type" value="Transcribed_RNA"/>
</dbReference>
<reference evidence="1" key="2">
    <citation type="journal article" date="2015" name="Data Brief">
        <title>Shoot transcriptome of the giant reed, Arundo donax.</title>
        <authorList>
            <person name="Barrero R.A."/>
            <person name="Guerrero F.D."/>
            <person name="Moolhuijzen P."/>
            <person name="Goolsby J.A."/>
            <person name="Tidwell J."/>
            <person name="Bellgard S.E."/>
            <person name="Bellgard M.I."/>
        </authorList>
    </citation>
    <scope>NUCLEOTIDE SEQUENCE</scope>
    <source>
        <tissue evidence="1">Shoot tissue taken approximately 20 cm above the soil surface</tissue>
    </source>
</reference>
<evidence type="ECO:0000313" key="1">
    <source>
        <dbReference type="EMBL" id="JAD52145.1"/>
    </source>
</evidence>
<protein>
    <submittedName>
        <fullName evidence="1">Uncharacterized protein</fullName>
    </submittedName>
</protein>
<accession>A0A0A9ATC9</accession>